<dbReference type="CTD" id="20324124"/>
<dbReference type="Proteomes" id="UP000054324">
    <property type="component" value="Unassembled WGS sequence"/>
</dbReference>
<dbReference type="KEGG" id="ovi:T265_09956"/>
<gene>
    <name evidence="2" type="ORF">T265_09956</name>
</gene>
<accession>A0A074Z3Y5</accession>
<evidence type="ECO:0000313" key="3">
    <source>
        <dbReference type="Proteomes" id="UP000054324"/>
    </source>
</evidence>
<dbReference type="EMBL" id="KL596940">
    <property type="protein sequence ID" value="KER21796.1"/>
    <property type="molecule type" value="Genomic_DNA"/>
</dbReference>
<protein>
    <submittedName>
        <fullName evidence="2">Uncharacterized protein</fullName>
    </submittedName>
</protein>
<name>A0A074Z3Y5_OPIVI</name>
<dbReference type="AlphaFoldDB" id="A0A074Z3Y5"/>
<dbReference type="RefSeq" id="XP_009174451.1">
    <property type="nucleotide sequence ID" value="XM_009176187.1"/>
</dbReference>
<dbReference type="OrthoDB" id="6252736at2759"/>
<feature type="region of interest" description="Disordered" evidence="1">
    <location>
        <begin position="169"/>
        <end position="193"/>
    </location>
</feature>
<reference evidence="2 3" key="1">
    <citation type="submission" date="2013-11" db="EMBL/GenBank/DDBJ databases">
        <title>Opisthorchis viverrini - life in the bile duct.</title>
        <authorList>
            <person name="Young N.D."/>
            <person name="Nagarajan N."/>
            <person name="Lin S.J."/>
            <person name="Korhonen P.K."/>
            <person name="Jex A.R."/>
            <person name="Hall R.S."/>
            <person name="Safavi-Hemami H."/>
            <person name="Kaewkong W."/>
            <person name="Bertrand D."/>
            <person name="Gao S."/>
            <person name="Seet Q."/>
            <person name="Wongkham S."/>
            <person name="Teh B.T."/>
            <person name="Wongkham C."/>
            <person name="Intapan P.M."/>
            <person name="Maleewong W."/>
            <person name="Yang X."/>
            <person name="Hu M."/>
            <person name="Wang Z."/>
            <person name="Hofmann A."/>
            <person name="Sternberg P.W."/>
            <person name="Tan P."/>
            <person name="Wang J."/>
            <person name="Gasser R.B."/>
        </authorList>
    </citation>
    <scope>NUCLEOTIDE SEQUENCE [LARGE SCALE GENOMIC DNA]</scope>
</reference>
<sequence>MKHSDGKYPLGQWSVLHQAATCFSRYDIRTALLIRLLKIRRQPTTGFVLLGAHQSPLRSYGYWDLAHVTDSTYTRTTTRNLRRYSTSPTRNGNPRRVLSSATTSAKIGEDLRALSRNLSAQVSPLKPSSLRIDNHWPSELTAFSTSAKRLARTLVRVWTKWKGSEFADQKVRGSNPTSASRIPLSRLGQPGSTPALVPPSCSMAARQLNASHKYVSIF</sequence>
<organism evidence="2 3">
    <name type="scientific">Opisthorchis viverrini</name>
    <name type="common">Southeast Asian liver fluke</name>
    <dbReference type="NCBI Taxonomy" id="6198"/>
    <lineage>
        <taxon>Eukaryota</taxon>
        <taxon>Metazoa</taxon>
        <taxon>Spiralia</taxon>
        <taxon>Lophotrochozoa</taxon>
        <taxon>Platyhelminthes</taxon>
        <taxon>Trematoda</taxon>
        <taxon>Digenea</taxon>
        <taxon>Opisthorchiida</taxon>
        <taxon>Opisthorchiata</taxon>
        <taxon>Opisthorchiidae</taxon>
        <taxon>Opisthorchis</taxon>
    </lineage>
</organism>
<keyword evidence="3" id="KW-1185">Reference proteome</keyword>
<evidence type="ECO:0000256" key="1">
    <source>
        <dbReference type="SAM" id="MobiDB-lite"/>
    </source>
</evidence>
<evidence type="ECO:0000313" key="2">
    <source>
        <dbReference type="EMBL" id="KER21796.1"/>
    </source>
</evidence>
<proteinExistence type="predicted"/>
<dbReference type="GeneID" id="20324124"/>